<sequence>MSGKEILINSNLMKGMETDVASSSIGIKGVTARDYETTIAGNANSIECYEACNNAVTAMNNALNRDAKKIAKAHNGFKDFDNKVAKCFGKK</sequence>
<organism evidence="1 2">
    <name type="scientific">Mogibacterium pumilum</name>
    <dbReference type="NCBI Taxonomy" id="86332"/>
    <lineage>
        <taxon>Bacteria</taxon>
        <taxon>Bacillati</taxon>
        <taxon>Bacillota</taxon>
        <taxon>Clostridia</taxon>
        <taxon>Peptostreptococcales</taxon>
        <taxon>Anaerovoracaceae</taxon>
        <taxon>Mogibacterium</taxon>
    </lineage>
</organism>
<dbReference type="OrthoDB" id="9839577at2"/>
<evidence type="ECO:0000313" key="2">
    <source>
        <dbReference type="Proteomes" id="UP000214689"/>
    </source>
</evidence>
<dbReference type="Proteomes" id="UP000214689">
    <property type="component" value="Chromosome"/>
</dbReference>
<dbReference type="InterPro" id="IPR021477">
    <property type="entry name" value="TVIIS_effector_SACOL2603_fam"/>
</dbReference>
<reference evidence="2" key="1">
    <citation type="submission" date="2016-05" db="EMBL/GenBank/DDBJ databases">
        <authorList>
            <person name="Holder M.E."/>
            <person name="Ajami N.J."/>
            <person name="Petrosino J.F."/>
        </authorList>
    </citation>
    <scope>NUCLEOTIDE SEQUENCE [LARGE SCALE GENOMIC DNA]</scope>
    <source>
        <strain evidence="2">ATCC 700696</strain>
    </source>
</reference>
<keyword evidence="2" id="KW-1185">Reference proteome</keyword>
<gene>
    <name evidence="1" type="ORF">AXF17_00665</name>
</gene>
<dbReference type="EMBL" id="CP016199">
    <property type="protein sequence ID" value="ASS37128.1"/>
    <property type="molecule type" value="Genomic_DNA"/>
</dbReference>
<name>A0A223AQ88_9FIRM</name>
<dbReference type="NCBIfam" id="TIGR04197">
    <property type="entry name" value="T7SS_SACOL2603"/>
    <property type="match status" value="1"/>
</dbReference>
<evidence type="ECO:0000313" key="1">
    <source>
        <dbReference type="EMBL" id="ASS37128.1"/>
    </source>
</evidence>
<accession>A0A223AQ88</accession>
<evidence type="ECO:0008006" key="3">
    <source>
        <dbReference type="Google" id="ProtNLM"/>
    </source>
</evidence>
<dbReference type="RefSeq" id="WP_094233348.1">
    <property type="nucleotide sequence ID" value="NZ_CP016199.1"/>
</dbReference>
<proteinExistence type="predicted"/>
<dbReference type="AlphaFoldDB" id="A0A223AQ88"/>
<protein>
    <recommendedName>
        <fullName evidence="3">TIGR04197 family type VII secretion effector</fullName>
    </recommendedName>
</protein>